<dbReference type="AlphaFoldDB" id="A0A1D2NA54"/>
<dbReference type="OrthoDB" id="10454141at2759"/>
<organism evidence="2 3">
    <name type="scientific">Orchesella cincta</name>
    <name type="common">Springtail</name>
    <name type="synonym">Podura cincta</name>
    <dbReference type="NCBI Taxonomy" id="48709"/>
    <lineage>
        <taxon>Eukaryota</taxon>
        <taxon>Metazoa</taxon>
        <taxon>Ecdysozoa</taxon>
        <taxon>Arthropoda</taxon>
        <taxon>Hexapoda</taxon>
        <taxon>Collembola</taxon>
        <taxon>Entomobryomorpha</taxon>
        <taxon>Entomobryoidea</taxon>
        <taxon>Orchesellidae</taxon>
        <taxon>Orchesellinae</taxon>
        <taxon>Orchesella</taxon>
    </lineage>
</organism>
<dbReference type="Pfam" id="PF15104">
    <property type="entry name" value="CFAP141"/>
    <property type="match status" value="1"/>
</dbReference>
<evidence type="ECO:0000313" key="2">
    <source>
        <dbReference type="EMBL" id="ODN02127.1"/>
    </source>
</evidence>
<keyword evidence="3" id="KW-1185">Reference proteome</keyword>
<dbReference type="InterPro" id="IPR029375">
    <property type="entry name" value="CFAP141"/>
</dbReference>
<comment type="caution">
    <text evidence="2">The sequence shown here is derived from an EMBL/GenBank/DDBJ whole genome shotgun (WGS) entry which is preliminary data.</text>
</comment>
<dbReference type="EMBL" id="LJIJ01000124">
    <property type="protein sequence ID" value="ODN02127.1"/>
    <property type="molecule type" value="Genomic_DNA"/>
</dbReference>
<gene>
    <name evidence="2" type="ORF">Ocin01_04561</name>
</gene>
<keyword evidence="1" id="KW-0175">Coiled coil</keyword>
<feature type="coiled-coil region" evidence="1">
    <location>
        <begin position="57"/>
        <end position="84"/>
    </location>
</feature>
<name>A0A1D2NA54_ORCCI</name>
<accession>A0A1D2NA54</accession>
<protein>
    <submittedName>
        <fullName evidence="2">Uncharacterized protein</fullName>
    </submittedName>
</protein>
<reference evidence="2 3" key="1">
    <citation type="journal article" date="2016" name="Genome Biol. Evol.">
        <title>Gene Family Evolution Reflects Adaptation to Soil Environmental Stressors in the Genome of the Collembolan Orchesella cincta.</title>
        <authorList>
            <person name="Faddeeva-Vakhrusheva A."/>
            <person name="Derks M.F."/>
            <person name="Anvar S.Y."/>
            <person name="Agamennone V."/>
            <person name="Suring W."/>
            <person name="Smit S."/>
            <person name="van Straalen N.M."/>
            <person name="Roelofs D."/>
        </authorList>
    </citation>
    <scope>NUCLEOTIDE SEQUENCE [LARGE SCALE GENOMIC DNA]</scope>
    <source>
        <tissue evidence="2">Mixed pool</tissue>
    </source>
</reference>
<sequence>MNKNHSMDHLGFHTMDLHNAKKIFNKSRELVTCSPPAHLDPRTHLNGPFISIRKIQKHQDLARIQSLEERRKKLRALIAADRQKWQCELSKQGLTLYTDTLL</sequence>
<dbReference type="Proteomes" id="UP000094527">
    <property type="component" value="Unassembled WGS sequence"/>
</dbReference>
<proteinExistence type="predicted"/>
<evidence type="ECO:0000313" key="3">
    <source>
        <dbReference type="Proteomes" id="UP000094527"/>
    </source>
</evidence>
<evidence type="ECO:0000256" key="1">
    <source>
        <dbReference type="SAM" id="Coils"/>
    </source>
</evidence>